<name>A0A5B7G956_PORTR</name>
<dbReference type="Proteomes" id="UP000324222">
    <property type="component" value="Unassembled WGS sequence"/>
</dbReference>
<feature type="transmembrane region" description="Helical" evidence="1">
    <location>
        <begin position="107"/>
        <end position="127"/>
    </location>
</feature>
<accession>A0A5B7G956</accession>
<dbReference type="OrthoDB" id="6020664at2759"/>
<evidence type="ECO:0000256" key="1">
    <source>
        <dbReference type="SAM" id="Phobius"/>
    </source>
</evidence>
<sequence>MTTWRQDDLSVRKCVRHGPFKAHERDSSLSSSSLRGPQHLRVLLVWEVWGAVAAMMRLRRPSSLFWAVALTFMFFLYIALPSSTPAAFTYEGKRTASKELGCPPLDFFYHVGFSTGVYGPEGILFWVPPISKPTR</sequence>
<comment type="caution">
    <text evidence="2">The sequence shown here is derived from an EMBL/GenBank/DDBJ whole genome shotgun (WGS) entry which is preliminary data.</text>
</comment>
<evidence type="ECO:0000313" key="3">
    <source>
        <dbReference type="Proteomes" id="UP000324222"/>
    </source>
</evidence>
<keyword evidence="1" id="KW-0472">Membrane</keyword>
<keyword evidence="1" id="KW-0812">Transmembrane</keyword>
<organism evidence="2 3">
    <name type="scientific">Portunus trituberculatus</name>
    <name type="common">Swimming crab</name>
    <name type="synonym">Neptunus trituberculatus</name>
    <dbReference type="NCBI Taxonomy" id="210409"/>
    <lineage>
        <taxon>Eukaryota</taxon>
        <taxon>Metazoa</taxon>
        <taxon>Ecdysozoa</taxon>
        <taxon>Arthropoda</taxon>
        <taxon>Crustacea</taxon>
        <taxon>Multicrustacea</taxon>
        <taxon>Malacostraca</taxon>
        <taxon>Eumalacostraca</taxon>
        <taxon>Eucarida</taxon>
        <taxon>Decapoda</taxon>
        <taxon>Pleocyemata</taxon>
        <taxon>Brachyura</taxon>
        <taxon>Eubrachyura</taxon>
        <taxon>Portunoidea</taxon>
        <taxon>Portunidae</taxon>
        <taxon>Portuninae</taxon>
        <taxon>Portunus</taxon>
    </lineage>
</organism>
<keyword evidence="3" id="KW-1185">Reference proteome</keyword>
<dbReference type="AlphaFoldDB" id="A0A5B7G956"/>
<feature type="transmembrane region" description="Helical" evidence="1">
    <location>
        <begin position="63"/>
        <end position="80"/>
    </location>
</feature>
<gene>
    <name evidence="2" type="ORF">E2C01_046948</name>
</gene>
<protein>
    <submittedName>
        <fullName evidence="2">Uncharacterized protein</fullName>
    </submittedName>
</protein>
<evidence type="ECO:0000313" key="2">
    <source>
        <dbReference type="EMBL" id="MPC53064.1"/>
    </source>
</evidence>
<keyword evidence="1" id="KW-1133">Transmembrane helix</keyword>
<proteinExistence type="predicted"/>
<dbReference type="EMBL" id="VSRR010011358">
    <property type="protein sequence ID" value="MPC53064.1"/>
    <property type="molecule type" value="Genomic_DNA"/>
</dbReference>
<reference evidence="2 3" key="1">
    <citation type="submission" date="2019-05" db="EMBL/GenBank/DDBJ databases">
        <title>Another draft genome of Portunus trituberculatus and its Hox gene families provides insights of decapod evolution.</title>
        <authorList>
            <person name="Jeong J.-H."/>
            <person name="Song I."/>
            <person name="Kim S."/>
            <person name="Choi T."/>
            <person name="Kim D."/>
            <person name="Ryu S."/>
            <person name="Kim W."/>
        </authorList>
    </citation>
    <scope>NUCLEOTIDE SEQUENCE [LARGE SCALE GENOMIC DNA]</scope>
    <source>
        <tissue evidence="2">Muscle</tissue>
    </source>
</reference>